<evidence type="ECO:0000313" key="3">
    <source>
        <dbReference type="EMBL" id="CRP85567.1"/>
    </source>
</evidence>
<dbReference type="Gene3D" id="3.30.450.380">
    <property type="match status" value="1"/>
</dbReference>
<evidence type="ECO:0000313" key="6">
    <source>
        <dbReference type="EMBL" id="RPM02857.1"/>
    </source>
</evidence>
<evidence type="ECO:0000313" key="5">
    <source>
        <dbReference type="EMBL" id="OTI54822.1"/>
    </source>
</evidence>
<reference evidence="6 9" key="4">
    <citation type="submission" date="2017-08" db="EMBL/GenBank/DDBJ databases">
        <authorList>
            <person name="Feschi L."/>
            <person name="Jeukens J."/>
            <person name="Emond-Rheault J.-G."/>
            <person name="Kukavica-Ibrulj I."/>
            <person name="Boyle B."/>
            <person name="Levesque R.C."/>
        </authorList>
    </citation>
    <scope>NUCLEOTIDE SEQUENCE [LARGE SCALE GENOMIC DNA]</scope>
    <source>
        <strain evidence="6 9">PA-W36</strain>
    </source>
</reference>
<dbReference type="GO" id="GO:0016887">
    <property type="term" value="F:ATP hydrolysis activity"/>
    <property type="evidence" value="ECO:0007669"/>
    <property type="project" value="InterPro"/>
</dbReference>
<dbReference type="SMR" id="A0A0C7CS06"/>
<dbReference type="AlphaFoldDB" id="A0A0C7CS06"/>
<dbReference type="InterPro" id="IPR001482">
    <property type="entry name" value="T2SS/T4SS_dom"/>
</dbReference>
<dbReference type="FunFam" id="3.40.50.300:FF:001596">
    <property type="entry name" value="Secretion protein, partial"/>
    <property type="match status" value="1"/>
</dbReference>
<proteinExistence type="inferred from homology"/>
<dbReference type="RefSeq" id="WP_003103953.1">
    <property type="nucleotide sequence ID" value="NZ_AP024513.1"/>
</dbReference>
<evidence type="ECO:0000256" key="1">
    <source>
        <dbReference type="ARBA" id="ARBA00006611"/>
    </source>
</evidence>
<comment type="similarity">
    <text evidence="1">Belongs to the GSP E family.</text>
</comment>
<evidence type="ECO:0000313" key="7">
    <source>
        <dbReference type="Proteomes" id="UP000045039"/>
    </source>
</evidence>
<dbReference type="Proteomes" id="UP000644192">
    <property type="component" value="Unassembled WGS sequence"/>
</dbReference>
<evidence type="ECO:0000313" key="4">
    <source>
        <dbReference type="EMBL" id="MZZ13121.1"/>
    </source>
</evidence>
<dbReference type="SUPFAM" id="SSF52540">
    <property type="entry name" value="P-loop containing nucleoside triphosphate hydrolases"/>
    <property type="match status" value="1"/>
</dbReference>
<dbReference type="Proteomes" id="UP000045039">
    <property type="component" value="Unassembled WGS sequence"/>
</dbReference>
<dbReference type="Pfam" id="PF00437">
    <property type="entry name" value="T2SSE"/>
    <property type="match status" value="1"/>
</dbReference>
<reference evidence="4" key="6">
    <citation type="submission" date="2020-01" db="EMBL/GenBank/DDBJ databases">
        <title>Bacteria Cultured from War Wounds Associated with the Conflict in Eastern Ukraine.</title>
        <authorList>
            <person name="Snesrud E."/>
            <person name="Galac M.R."/>
            <person name="Mc Gann P."/>
            <person name="Valentine K."/>
            <person name="Viacheslav K."/>
        </authorList>
    </citation>
    <scope>NUCLEOTIDE SEQUENCE</scope>
    <source>
        <strain evidence="4">VNMU148</strain>
    </source>
</reference>
<protein>
    <submittedName>
        <fullName evidence="4 6">ATPase TadA</fullName>
    </submittedName>
    <submittedName>
        <fullName evidence="3">Conjugal transfer proteinc/MT3759</fullName>
    </submittedName>
</protein>
<dbReference type="EMBL" id="CVVU01000247">
    <property type="protein sequence ID" value="CRP85567.1"/>
    <property type="molecule type" value="Genomic_DNA"/>
</dbReference>
<reference evidence="5 8" key="3">
    <citation type="submission" date="2017-05" db="EMBL/GenBank/DDBJ databases">
        <authorList>
            <person name="Song R."/>
            <person name="Chenine A.L."/>
            <person name="Ruprecht R.M."/>
        </authorList>
    </citation>
    <scope>NUCLEOTIDE SEQUENCE [LARGE SCALE GENOMIC DNA]</scope>
    <source>
        <strain evidence="5 8">S567_C10_BS</strain>
    </source>
</reference>
<organism evidence="6 9">
    <name type="scientific">Pseudomonas aeruginosa</name>
    <dbReference type="NCBI Taxonomy" id="287"/>
    <lineage>
        <taxon>Bacteria</taxon>
        <taxon>Pseudomonadati</taxon>
        <taxon>Pseudomonadota</taxon>
        <taxon>Gammaproteobacteria</taxon>
        <taxon>Pseudomonadales</taxon>
        <taxon>Pseudomonadaceae</taxon>
        <taxon>Pseudomonas</taxon>
    </lineage>
</organism>
<dbReference type="CDD" id="cd01130">
    <property type="entry name" value="VirB11-like_ATPase"/>
    <property type="match status" value="1"/>
</dbReference>
<dbReference type="InterPro" id="IPR027417">
    <property type="entry name" value="P-loop_NTPase"/>
</dbReference>
<dbReference type="Proteomes" id="UP000194857">
    <property type="component" value="Unassembled WGS sequence"/>
</dbReference>
<dbReference type="FunFam" id="3.30.450.380:FF:000005">
    <property type="entry name" value="ATPase TadA"/>
    <property type="match status" value="1"/>
</dbReference>
<sequence length="421" mass="46850">MSTGFGARPDGGAFHSRQEQDIQALKLRLHRYIIDEIDEDGMNLLEGARSAVVQYVSEKVCEYGSRHQLAISRYELDRLAEEVVDELTGFGPLEILLRDPGVSEILVNGPGRVFVEREGRLYQSDLRFIDDHHVLRVIQRILAPLGRRLDESSPMVDARLPDGSRVNAIIPPVALDGPCISIRKFSQELLRSADLLAYQSVDEALLEFLRQAVSRRCNILISGGTGTGKTTLLNVISGFIDERERIVTIEDTAELQLGHDHVVRLETRPPNAEGYGEVTARDLIRNALRMRPDRIILGEIRGVEVLDVLQAMNTGHDGSMSTVHANSAMDSLLRMEMLVGLTGNRLPEQTLRLMICAALDVVVQITRLASGRRCISEVLEVLEVRDGVYVTNTLFSLDRRGSGQFVRQAAPVGQKFRQALL</sequence>
<dbReference type="PANTHER" id="PTHR30486:SF15">
    <property type="entry name" value="TYPE II_IV SECRETION SYSTEM ATPASE"/>
    <property type="match status" value="1"/>
</dbReference>
<gene>
    <name evidence="4" type="primary">tadA</name>
    <name evidence="5" type="ORF">CAZ10_36135</name>
    <name evidence="4" type="ORF">GUL26_12770</name>
    <name evidence="6" type="ORF">IPC1295_32240</name>
    <name evidence="3" type="ORF">PAERUG_P19_London_7_VIM_2_05_10_05781</name>
</gene>
<reference evidence="3" key="1">
    <citation type="submission" date="2015-06" db="EMBL/GenBank/DDBJ databases">
        <authorList>
            <person name="Radhakrishnan R."/>
            <person name="Underwood A."/>
            <person name="Al-Shahib A."/>
        </authorList>
    </citation>
    <scope>NUCLEOTIDE SEQUENCE</scope>
    <source>
        <strain evidence="3">P19_London_7_VIM_2_05_10</strain>
    </source>
</reference>
<evidence type="ECO:0000313" key="9">
    <source>
        <dbReference type="Proteomes" id="UP000284767"/>
    </source>
</evidence>
<accession>A0A0C7CS06</accession>
<comment type="caution">
    <text evidence="6">The sequence shown here is derived from an EMBL/GenBank/DDBJ whole genome shotgun (WGS) entry which is preliminary data.</text>
</comment>
<feature type="domain" description="Bacterial type II secretion system protein E" evidence="2">
    <location>
        <begin position="87"/>
        <end position="368"/>
    </location>
</feature>
<reference evidence="7" key="2">
    <citation type="submission" date="2015-06" db="EMBL/GenBank/DDBJ databases">
        <authorList>
            <person name="Radhakrishnan Rajesh"/>
            <person name="Underwood Anthony"/>
            <person name="Al-Shahib Ali"/>
        </authorList>
    </citation>
    <scope>NUCLEOTIDE SEQUENCE [LARGE SCALE GENOMIC DNA]</scope>
    <source>
        <strain evidence="7">P19_London_7_VIM_2_05_10</strain>
    </source>
</reference>
<dbReference type="PANTHER" id="PTHR30486">
    <property type="entry name" value="TWITCHING MOTILITY PROTEIN PILT"/>
    <property type="match status" value="1"/>
</dbReference>
<dbReference type="OMA" id="WERARYY"/>
<dbReference type="EMBL" id="NSNE01000035">
    <property type="protein sequence ID" value="RPM02857.1"/>
    <property type="molecule type" value="Genomic_DNA"/>
</dbReference>
<dbReference type="EMBL" id="WXZT01000007">
    <property type="protein sequence ID" value="MZZ13121.1"/>
    <property type="molecule type" value="Genomic_DNA"/>
</dbReference>
<evidence type="ECO:0000313" key="8">
    <source>
        <dbReference type="Proteomes" id="UP000194857"/>
    </source>
</evidence>
<dbReference type="InterPro" id="IPR050921">
    <property type="entry name" value="T4SS_GSP_E_ATPase"/>
</dbReference>
<dbReference type="Proteomes" id="UP000284767">
    <property type="component" value="Unassembled WGS sequence"/>
</dbReference>
<reference evidence="6 9" key="5">
    <citation type="submission" date="2019-01" db="EMBL/GenBank/DDBJ databases">
        <title>The Pseudomonas aeruginosa pan-genome provides new insights on its population structure, horizontal gene transfer and pathogenicity.</title>
        <authorList>
            <person name="Freschi L."/>
            <person name="Vincent A.T."/>
            <person name="Jeukens J."/>
            <person name="Emond-Rheault J.-G."/>
            <person name="Kukavica-Ibrulj I."/>
            <person name="Dupont M.-J."/>
            <person name="Charette S.J."/>
            <person name="Boyle B."/>
            <person name="Levesque R.C."/>
        </authorList>
    </citation>
    <scope>NUCLEOTIDE SEQUENCE [LARGE SCALE GENOMIC DNA]</scope>
    <source>
        <strain evidence="6 9">PA-W36</strain>
    </source>
</reference>
<dbReference type="EMBL" id="NFFZ01000038">
    <property type="protein sequence ID" value="OTI54822.1"/>
    <property type="molecule type" value="Genomic_DNA"/>
</dbReference>
<dbReference type="Gene3D" id="3.40.50.300">
    <property type="entry name" value="P-loop containing nucleotide triphosphate hydrolases"/>
    <property type="match status" value="1"/>
</dbReference>
<evidence type="ECO:0000259" key="2">
    <source>
        <dbReference type="Pfam" id="PF00437"/>
    </source>
</evidence>
<name>A0A0C7CS06_PSEAI</name>